<name>F8L401_SIMNZ</name>
<dbReference type="EMBL" id="FR872582">
    <property type="protein sequence ID" value="CCB90031.1"/>
    <property type="molecule type" value="Genomic_DNA"/>
</dbReference>
<proteinExistence type="predicted"/>
<dbReference type="HOGENOM" id="CLU_2976828_0_0_0"/>
<reference evidence="1 2" key="2">
    <citation type="journal article" date="2011" name="Mol. Biol. Evol.">
        <title>Unity in variety--the pan-genome of the Chlamydiae.</title>
        <authorList>
            <person name="Collingro A."/>
            <person name="Tischler P."/>
            <person name="Weinmaier T."/>
            <person name="Penz T."/>
            <person name="Heinz E."/>
            <person name="Brunham R.C."/>
            <person name="Read T.D."/>
            <person name="Bavoil P.M."/>
            <person name="Sachse K."/>
            <person name="Kahane S."/>
            <person name="Friedman M.G."/>
            <person name="Rattei T."/>
            <person name="Myers G.S."/>
            <person name="Horn M."/>
        </authorList>
    </citation>
    <scope>NUCLEOTIDE SEQUENCE [LARGE SCALE GENOMIC DNA]</scope>
    <source>
        <strain evidence="2">ATCC VR-1471 / Z</strain>
    </source>
</reference>
<keyword evidence="2" id="KW-1185">Reference proteome</keyword>
<gene>
    <name evidence="1" type="ordered locus">SNE_A21540</name>
</gene>
<accession>F8L401</accession>
<evidence type="ECO:0000313" key="1">
    <source>
        <dbReference type="EMBL" id="CCB90031.1"/>
    </source>
</evidence>
<organism evidence="1 2">
    <name type="scientific">Simkania negevensis (strain ATCC VR-1471 / DSM 27360 / Z)</name>
    <dbReference type="NCBI Taxonomy" id="331113"/>
    <lineage>
        <taxon>Bacteria</taxon>
        <taxon>Pseudomonadati</taxon>
        <taxon>Chlamydiota</taxon>
        <taxon>Chlamydiia</taxon>
        <taxon>Parachlamydiales</taxon>
        <taxon>Simkaniaceae</taxon>
        <taxon>Simkania</taxon>
    </lineage>
</organism>
<dbReference type="AlphaFoldDB" id="F8L401"/>
<protein>
    <submittedName>
        <fullName evidence="1">Uncharacterized protein</fullName>
    </submittedName>
</protein>
<sequence length="58" mass="6608">MILYFIFKQLQKLVLGNAKTFGNSSEVDWCPNEVIKIVDETPKIIVLIAVMSEKILIL</sequence>
<evidence type="ECO:0000313" key="2">
    <source>
        <dbReference type="Proteomes" id="UP000000496"/>
    </source>
</evidence>
<dbReference type="Proteomes" id="UP000000496">
    <property type="component" value="Chromosome gsn.131"/>
</dbReference>
<reference key="1">
    <citation type="journal article" date="2011" name="Mol. Biol. Evol.">
        <title>Unity in variety -- the pan-genome of the Chlamydiae.</title>
        <authorList>
            <person name="Collingro A."/>
            <person name="Tischler P."/>
            <person name="Weinmaier T."/>
            <person name="Penz T."/>
            <person name="Heinz E."/>
            <person name="Brunham R.C."/>
            <person name="Read T.D."/>
            <person name="Bavoil P.M."/>
            <person name="Sachse K."/>
            <person name="Kahane S."/>
            <person name="Friedman M.G."/>
            <person name="Rattei T."/>
            <person name="Myers G.S.A."/>
            <person name="Horn M."/>
        </authorList>
    </citation>
    <scope>NUCLEOTIDE SEQUENCE</scope>
    <source>
        <strain>Z</strain>
    </source>
</reference>
<dbReference type="KEGG" id="sng:SNE_A21540"/>